<feature type="chain" id="PRO_5022792024" evidence="5">
    <location>
        <begin position="21"/>
        <end position="1267"/>
    </location>
</feature>
<gene>
    <name evidence="7" type="ORF">EPI10_000487</name>
</gene>
<dbReference type="GO" id="GO:0031222">
    <property type="term" value="P:arabinan catabolic process"/>
    <property type="evidence" value="ECO:0007669"/>
    <property type="project" value="TreeGrafter"/>
</dbReference>
<dbReference type="InterPro" id="IPR026891">
    <property type="entry name" value="Fn3-like"/>
</dbReference>
<dbReference type="Proteomes" id="UP000325315">
    <property type="component" value="Unassembled WGS sequence"/>
</dbReference>
<dbReference type="InterPro" id="IPR013783">
    <property type="entry name" value="Ig-like_fold"/>
</dbReference>
<reference evidence="8" key="1">
    <citation type="journal article" date="2019" name="Plant Biotechnol. J.">
        <title>Genome sequencing of the Australian wild diploid species Gossypium australe highlights disease resistance and delayed gland morphogenesis.</title>
        <authorList>
            <person name="Cai Y."/>
            <person name="Cai X."/>
            <person name="Wang Q."/>
            <person name="Wang P."/>
            <person name="Zhang Y."/>
            <person name="Cai C."/>
            <person name="Xu Y."/>
            <person name="Wang K."/>
            <person name="Zhou Z."/>
            <person name="Wang C."/>
            <person name="Geng S."/>
            <person name="Li B."/>
            <person name="Dong Q."/>
            <person name="Hou Y."/>
            <person name="Wang H."/>
            <person name="Ai P."/>
            <person name="Liu Z."/>
            <person name="Yi F."/>
            <person name="Sun M."/>
            <person name="An G."/>
            <person name="Cheng J."/>
            <person name="Zhang Y."/>
            <person name="Shi Q."/>
            <person name="Xie Y."/>
            <person name="Shi X."/>
            <person name="Chang Y."/>
            <person name="Huang F."/>
            <person name="Chen Y."/>
            <person name="Hong S."/>
            <person name="Mi L."/>
            <person name="Sun Q."/>
            <person name="Zhang L."/>
            <person name="Zhou B."/>
            <person name="Peng R."/>
            <person name="Zhang X."/>
            <person name="Liu F."/>
        </authorList>
    </citation>
    <scope>NUCLEOTIDE SEQUENCE [LARGE SCALE GENOMIC DNA]</scope>
    <source>
        <strain evidence="8">cv. PA1801</strain>
    </source>
</reference>
<dbReference type="OrthoDB" id="47059at2759"/>
<keyword evidence="8" id="KW-1185">Reference proteome</keyword>
<comment type="similarity">
    <text evidence="1">Belongs to the glycosyl hydrolase 3 family.</text>
</comment>
<dbReference type="Gene3D" id="2.60.40.10">
    <property type="entry name" value="Immunoglobulins"/>
    <property type="match status" value="2"/>
</dbReference>
<evidence type="ECO:0000313" key="7">
    <source>
        <dbReference type="EMBL" id="KAA3465297.1"/>
    </source>
</evidence>
<dbReference type="InterPro" id="IPR036881">
    <property type="entry name" value="Glyco_hydro_3_C_sf"/>
</dbReference>
<dbReference type="InterPro" id="IPR001764">
    <property type="entry name" value="Glyco_hydro_3_N"/>
</dbReference>
<evidence type="ECO:0000256" key="4">
    <source>
        <dbReference type="ARBA" id="ARBA00023295"/>
    </source>
</evidence>
<evidence type="ECO:0000256" key="2">
    <source>
        <dbReference type="ARBA" id="ARBA00022729"/>
    </source>
</evidence>
<feature type="domain" description="Fibronectin type III-like" evidence="6">
    <location>
        <begin position="592"/>
        <end position="662"/>
    </location>
</feature>
<feature type="signal peptide" evidence="5">
    <location>
        <begin position="1"/>
        <end position="20"/>
    </location>
</feature>
<dbReference type="Gene3D" id="3.20.20.300">
    <property type="entry name" value="Glycoside hydrolase, family 3, N-terminal domain"/>
    <property type="match status" value="4"/>
</dbReference>
<accession>A0A5B6V860</accession>
<dbReference type="InterPro" id="IPR002772">
    <property type="entry name" value="Glyco_hydro_3_C"/>
</dbReference>
<evidence type="ECO:0000259" key="6">
    <source>
        <dbReference type="SMART" id="SM01217"/>
    </source>
</evidence>
<evidence type="ECO:0000313" key="8">
    <source>
        <dbReference type="Proteomes" id="UP000325315"/>
    </source>
</evidence>
<keyword evidence="2 5" id="KW-0732">Signal</keyword>
<dbReference type="GO" id="GO:0009044">
    <property type="term" value="F:xylan 1,4-beta-xylosidase activity"/>
    <property type="evidence" value="ECO:0007669"/>
    <property type="project" value="InterPro"/>
</dbReference>
<evidence type="ECO:0000256" key="1">
    <source>
        <dbReference type="ARBA" id="ARBA00005336"/>
    </source>
</evidence>
<dbReference type="PANTHER" id="PTHR42721:SF3">
    <property type="entry name" value="BETA-D-XYLOSIDASE 5-RELATED"/>
    <property type="match status" value="1"/>
</dbReference>
<name>A0A5B6V860_9ROSI</name>
<evidence type="ECO:0000256" key="5">
    <source>
        <dbReference type="SAM" id="SignalP"/>
    </source>
</evidence>
<dbReference type="PANTHER" id="PTHR42721">
    <property type="entry name" value="SUGAR HYDROLASE-RELATED"/>
    <property type="match status" value="1"/>
</dbReference>
<feature type="domain" description="Fibronectin type III-like" evidence="6">
    <location>
        <begin position="1190"/>
        <end position="1261"/>
    </location>
</feature>
<dbReference type="InterPro" id="IPR044993">
    <property type="entry name" value="BXL"/>
</dbReference>
<dbReference type="EMBL" id="SMMG02000007">
    <property type="protein sequence ID" value="KAA3465297.1"/>
    <property type="molecule type" value="Genomic_DNA"/>
</dbReference>
<organism evidence="7 8">
    <name type="scientific">Gossypium australe</name>
    <dbReference type="NCBI Taxonomy" id="47621"/>
    <lineage>
        <taxon>Eukaryota</taxon>
        <taxon>Viridiplantae</taxon>
        <taxon>Streptophyta</taxon>
        <taxon>Embryophyta</taxon>
        <taxon>Tracheophyta</taxon>
        <taxon>Spermatophyta</taxon>
        <taxon>Magnoliopsida</taxon>
        <taxon>eudicotyledons</taxon>
        <taxon>Gunneridae</taxon>
        <taxon>Pentapetalae</taxon>
        <taxon>rosids</taxon>
        <taxon>malvids</taxon>
        <taxon>Malvales</taxon>
        <taxon>Malvaceae</taxon>
        <taxon>Malvoideae</taxon>
        <taxon>Gossypium</taxon>
    </lineage>
</organism>
<keyword evidence="3" id="KW-0378">Hydrolase</keyword>
<dbReference type="GO" id="GO:0046556">
    <property type="term" value="F:alpha-L-arabinofuranosidase activity"/>
    <property type="evidence" value="ECO:0007669"/>
    <property type="project" value="TreeGrafter"/>
</dbReference>
<protein>
    <submittedName>
        <fullName evidence="7">Putative beta-D-xylosidase 7</fullName>
    </submittedName>
</protein>
<dbReference type="AlphaFoldDB" id="A0A5B6V860"/>
<dbReference type="Pfam" id="PF14310">
    <property type="entry name" value="Fn3-like"/>
    <property type="match status" value="2"/>
</dbReference>
<dbReference type="InterPro" id="IPR017853">
    <property type="entry name" value="GH"/>
</dbReference>
<dbReference type="SUPFAM" id="SSF52279">
    <property type="entry name" value="Beta-D-glucan exohydrolase, C-terminal domain"/>
    <property type="match status" value="2"/>
</dbReference>
<dbReference type="Pfam" id="PF01915">
    <property type="entry name" value="Glyco_hydro_3_C"/>
    <property type="match status" value="2"/>
</dbReference>
<dbReference type="GO" id="GO:0009505">
    <property type="term" value="C:plant-type cell wall"/>
    <property type="evidence" value="ECO:0007669"/>
    <property type="project" value="TreeGrafter"/>
</dbReference>
<dbReference type="InterPro" id="IPR036962">
    <property type="entry name" value="Glyco_hydro_3_N_sf"/>
</dbReference>
<comment type="caution">
    <text evidence="7">The sequence shown here is derived from an EMBL/GenBank/DDBJ whole genome shotgun (WGS) entry which is preliminary data.</text>
</comment>
<dbReference type="GO" id="GO:0045493">
    <property type="term" value="P:xylan catabolic process"/>
    <property type="evidence" value="ECO:0007669"/>
    <property type="project" value="InterPro"/>
</dbReference>
<dbReference type="FunFam" id="3.40.50.1700:FF:000001">
    <property type="entry name" value="probable beta-D-xylosidase 2"/>
    <property type="match status" value="2"/>
</dbReference>
<dbReference type="SMART" id="SM01217">
    <property type="entry name" value="Fn3_like"/>
    <property type="match status" value="2"/>
</dbReference>
<dbReference type="Pfam" id="PF00933">
    <property type="entry name" value="Glyco_hydro_3"/>
    <property type="match status" value="2"/>
</dbReference>
<sequence>MKFEQLCLVSLTLFIHVASTTTPPFSCDSLDPTTKNYPFCQTTLPVTQRARDLVSRLTLDEKISQLVNSAPAIPRLGIPAYEWWSEALHGVSNVGPGIKFDGTIKAATSFPQVILATASFDAYQWYRIGQVTVQDLADTYQPPFEKCVREGGGSCMMCAYNRVNGVPSCADPNLLSKTVRGEWDFKGYIASDCDAVAIIYDAQGYAKSPEDAVADVLRAGMDVNCGSYLQKYTKSAILQKKLPESQVDRALHNLFAIRMRLGLFNGNPLHNPFGNIRADQICSPEHQILALEAARNGIVLLKNHAKLLPLPKSAVSLAVIGPNAKSPQTLVGNYAGPPCESTTPLQALQSYVKDTVYHPGCDTVSCSSVAIDEAVDIAKRAHFVVLIMGLDQTQEREALDRVDLLLPGRQQELITSVAKSAKKPVVLVLLSGGPVDVSFAKDDPRIGAILWAGYPGQGGGIALAEIIVGDHNPGGRLPVTWYPQDYTKVPMTDMRMRPDSFSDYPGRTYRFYEGDKVFEFGYGLSYSKYSYKFTHVSRKNLYLNHSSSLHTTRSWDSIGHKLVSELGTQVCDENKFKVGVGVKNDGEMSGKHPVLLFARQGKVGDGRVKKQLIGFQSVVLSGGERGEIEFEVSPCEDLSRANEYGVMIMDEGRHFLVVGDDKLPMKLKYPFVLIHISTVVLILAESSRPPFACDSSHPLTKSYTFCKPTLPINQRVQDLISRLTLDEKISQLVNSAPPIPRLGIPEYEWWSEALHGVAYFPGLHTGMSLNGTIQSATSFPQVILTAASFDVSLQDLADTYMPPFRSCIEEGKASGIMCAYNRVNGVPNCADYNLLSKTARAQWGFNGYITSDCDAVSIIHEEQGYAKLPEDAVADVLKAGMDVNCGNYLKNYTKSAVVKRKLPISEIDRALHNLFSVRMRLGLFDGNPLQQPFGKIGPDQVCSQEHQNLALEAARNSIVLLKNTYRLLPFSKAKTTSLAVIGPNANSAKTLLGNYAGPPCKTVTPLQGLQRYVKDIRYHPGCNAVNCSYTLTDQAVKVAEGAEYVVLVMGLDQTQEREELDRVDLVLSPKQQNLISILARAAKNPVVLVLLSGGPVDIRFAKYDKHIGSILWAGYPGEAGGLALAEIIFGDHNPGGRLPVTWYPQSFVKVPMTDMRMRPEPSSGYPGRTYSKRIPVTVRAQNHGDMAGRHPLLLFVRSAKAGNGRPEKQLVGFQSVILNAGERADVEFELSPCEHLSTANEDGLMVIEEGSHFLSIEGKESEITVIL</sequence>
<keyword evidence="4" id="KW-0326">Glycosidase</keyword>
<dbReference type="SUPFAM" id="SSF51445">
    <property type="entry name" value="(Trans)glycosidases"/>
    <property type="match status" value="2"/>
</dbReference>
<dbReference type="Gene3D" id="3.40.50.1700">
    <property type="entry name" value="Glycoside hydrolase family 3 C-terminal domain"/>
    <property type="match status" value="2"/>
</dbReference>
<proteinExistence type="inferred from homology"/>
<evidence type="ECO:0000256" key="3">
    <source>
        <dbReference type="ARBA" id="ARBA00022801"/>
    </source>
</evidence>